<keyword evidence="1" id="KW-0812">Transmembrane</keyword>
<gene>
    <name evidence="2" type="ORF">H2Z84_03740</name>
</gene>
<sequence length="74" mass="7766">MLIFWALFGALIGVVAAQKRGFGVAGGVIGGLLLGPLAVLMFFASSGRVKCPACAEWMKKEAKICPHCKTAVEK</sequence>
<comment type="caution">
    <text evidence="2">The sequence shown here is derived from an EMBL/GenBank/DDBJ whole genome shotgun (WGS) entry which is preliminary data.</text>
</comment>
<protein>
    <recommendedName>
        <fullName evidence="4">Zinc ribbon domain-containing protein</fullName>
    </recommendedName>
</protein>
<dbReference type="RefSeq" id="WP_181834787.1">
    <property type="nucleotide sequence ID" value="NZ_JACERN010000014.1"/>
</dbReference>
<proteinExistence type="predicted"/>
<keyword evidence="1" id="KW-1133">Transmembrane helix</keyword>
<dbReference type="AlphaFoldDB" id="A0A838XYP5"/>
<organism evidence="2 3">
    <name type="scientific">Aquitalea aquatica</name>
    <dbReference type="NCBI Taxonomy" id="3044273"/>
    <lineage>
        <taxon>Bacteria</taxon>
        <taxon>Pseudomonadati</taxon>
        <taxon>Pseudomonadota</taxon>
        <taxon>Betaproteobacteria</taxon>
        <taxon>Neisseriales</taxon>
        <taxon>Chromobacteriaceae</taxon>
        <taxon>Aquitalea</taxon>
    </lineage>
</organism>
<keyword evidence="1" id="KW-0472">Membrane</keyword>
<evidence type="ECO:0000256" key="1">
    <source>
        <dbReference type="SAM" id="Phobius"/>
    </source>
</evidence>
<dbReference type="Proteomes" id="UP000545606">
    <property type="component" value="Unassembled WGS sequence"/>
</dbReference>
<reference evidence="2 3" key="1">
    <citation type="submission" date="2020-07" db="EMBL/GenBank/DDBJ databases">
        <title>Draft genome sequence of violacein-producing bacteria and related species.</title>
        <authorList>
            <person name="Wilson H.S."/>
            <person name="De Leon M.E."/>
        </authorList>
    </citation>
    <scope>NUCLEOTIDE SEQUENCE [LARGE SCALE GENOMIC DNA]</scope>
    <source>
        <strain evidence="2 3">HSC-21Su07</strain>
    </source>
</reference>
<name>A0A838XYP5_9NEIS</name>
<feature type="transmembrane region" description="Helical" evidence="1">
    <location>
        <begin position="27"/>
        <end position="44"/>
    </location>
</feature>
<keyword evidence="3" id="KW-1185">Reference proteome</keyword>
<accession>A0A838XYP5</accession>
<evidence type="ECO:0008006" key="4">
    <source>
        <dbReference type="Google" id="ProtNLM"/>
    </source>
</evidence>
<dbReference type="EMBL" id="JACERN010000014">
    <property type="protein sequence ID" value="MBA4707506.1"/>
    <property type="molecule type" value="Genomic_DNA"/>
</dbReference>
<evidence type="ECO:0000313" key="2">
    <source>
        <dbReference type="EMBL" id="MBA4707506.1"/>
    </source>
</evidence>
<evidence type="ECO:0000313" key="3">
    <source>
        <dbReference type="Proteomes" id="UP000545606"/>
    </source>
</evidence>